<dbReference type="KEGG" id="thu:AC731_003560"/>
<evidence type="ECO:0000259" key="1">
    <source>
        <dbReference type="Pfam" id="PF20283"/>
    </source>
</evidence>
<name>A0A140IEC1_9RHOO</name>
<feature type="domain" description="ABC-three component systems C-terminal" evidence="1">
    <location>
        <begin position="267"/>
        <end position="398"/>
    </location>
</feature>
<keyword evidence="3" id="KW-1185">Reference proteome</keyword>
<evidence type="ECO:0000313" key="3">
    <source>
        <dbReference type="Proteomes" id="UP000036902"/>
    </source>
</evidence>
<gene>
    <name evidence="2" type="ORF">AC731_003560</name>
</gene>
<protein>
    <recommendedName>
        <fullName evidence="1">ABC-three component systems C-terminal domain-containing protein</fullName>
    </recommendedName>
</protein>
<organism evidence="2 3">
    <name type="scientific">Thauera humireducens</name>
    <dbReference type="NCBI Taxonomy" id="1134435"/>
    <lineage>
        <taxon>Bacteria</taxon>
        <taxon>Pseudomonadati</taxon>
        <taxon>Pseudomonadota</taxon>
        <taxon>Betaproteobacteria</taxon>
        <taxon>Rhodocyclales</taxon>
        <taxon>Zoogloeaceae</taxon>
        <taxon>Thauera</taxon>
    </lineage>
</organism>
<evidence type="ECO:0000313" key="2">
    <source>
        <dbReference type="EMBL" id="AMO36096.1"/>
    </source>
</evidence>
<dbReference type="InterPro" id="IPR046913">
    <property type="entry name" value="ABC-3C_CTD7"/>
</dbReference>
<dbReference type="Proteomes" id="UP000036902">
    <property type="component" value="Chromosome"/>
</dbReference>
<dbReference type="Pfam" id="PF20283">
    <property type="entry name" value="CTD7"/>
    <property type="match status" value="1"/>
</dbReference>
<dbReference type="RefSeq" id="WP_048709291.1">
    <property type="nucleotide sequence ID" value="NZ_CP014646.1"/>
</dbReference>
<dbReference type="EMBL" id="CP014646">
    <property type="protein sequence ID" value="AMO36096.1"/>
    <property type="molecule type" value="Genomic_DNA"/>
</dbReference>
<dbReference type="AlphaFoldDB" id="A0A140IEC1"/>
<reference evidence="3" key="1">
    <citation type="submission" date="2016-03" db="EMBL/GenBank/DDBJ databases">
        <authorList>
            <person name="Ma C."/>
            <person name="Zhou S."/>
            <person name="Yang G."/>
        </authorList>
    </citation>
    <scope>NUCLEOTIDE SEQUENCE [LARGE SCALE GENOMIC DNA]</scope>
    <source>
        <strain evidence="3">SgZ-1</strain>
    </source>
</reference>
<sequence length="407" mass="45835">MTGKTTDQFSAGEQGLGYMYQARLALLQLLQLPEDTAIFLEKDDDLDFIDSDGGKSLASLKHKAIGDRLTDLSTDFWKSVNIWLTRYKRDGRATSNLRFFLFTTGTVSSGSFLARLLPDQPVATGDATALTELADAALAGSTSKLIAPIATAFNELSDPEKQDFLERILILDGNPRIGDIPALIRDKQLRCIRREHREFVFERLEGWWTDAVIKQLTGARPEGIFGYEVSDKLSNLAEEYKADNLPITFRGKAPADEIDTDADPRLFVAQLREIGISSNRIRSAILDYYRAFEQRSAWARENLLALGEVEEYEDRLADEWGRYKDVAFEKLKGDSAEEALREAGSALYNWAEFETGKIESLRIRARVTEPYVLRGSLHILADATPEPRVYWHPRFLDRLGELLGVAS</sequence>
<accession>A0A140IEC1</accession>
<proteinExistence type="predicted"/>
<dbReference type="STRING" id="1134435.AC731_003560"/>